<evidence type="ECO:0000256" key="1">
    <source>
        <dbReference type="SAM" id="MobiDB-lite"/>
    </source>
</evidence>
<dbReference type="InterPro" id="IPR043128">
    <property type="entry name" value="Rev_trsase/Diguanyl_cyclase"/>
</dbReference>
<name>A0ABN6PSA6_9BURK</name>
<dbReference type="SUPFAM" id="SSF55073">
    <property type="entry name" value="Nucleotide cyclase"/>
    <property type="match status" value="1"/>
</dbReference>
<accession>A0ABN6PSA6</accession>
<dbReference type="CDD" id="cd01949">
    <property type="entry name" value="GGDEF"/>
    <property type="match status" value="1"/>
</dbReference>
<dbReference type="InterPro" id="IPR000160">
    <property type="entry name" value="GGDEF_dom"/>
</dbReference>
<proteinExistence type="predicted"/>
<gene>
    <name evidence="3" type="ORF">CATMQ487_44930</name>
</gene>
<evidence type="ECO:0000259" key="2">
    <source>
        <dbReference type="PROSITE" id="PS50887"/>
    </source>
</evidence>
<dbReference type="Pfam" id="PF00990">
    <property type="entry name" value="GGDEF"/>
    <property type="match status" value="1"/>
</dbReference>
<evidence type="ECO:0000313" key="4">
    <source>
        <dbReference type="Proteomes" id="UP001057498"/>
    </source>
</evidence>
<protein>
    <recommendedName>
        <fullName evidence="2">GGDEF domain-containing protein</fullName>
    </recommendedName>
</protein>
<keyword evidence="4" id="KW-1185">Reference proteome</keyword>
<dbReference type="EMBL" id="AP025730">
    <property type="protein sequence ID" value="BDI07523.1"/>
    <property type="molecule type" value="Genomic_DNA"/>
</dbReference>
<organism evidence="3 4">
    <name type="scientific">Sphaerotilus microaerophilus</name>
    <dbReference type="NCBI Taxonomy" id="2914710"/>
    <lineage>
        <taxon>Bacteria</taxon>
        <taxon>Pseudomonadati</taxon>
        <taxon>Pseudomonadota</taxon>
        <taxon>Betaproteobacteria</taxon>
        <taxon>Burkholderiales</taxon>
        <taxon>Sphaerotilaceae</taxon>
        <taxon>Sphaerotilus</taxon>
    </lineage>
</organism>
<dbReference type="PANTHER" id="PTHR44757">
    <property type="entry name" value="DIGUANYLATE CYCLASE DGCP"/>
    <property type="match status" value="1"/>
</dbReference>
<dbReference type="RefSeq" id="WP_251970705.1">
    <property type="nucleotide sequence ID" value="NZ_AP025730.1"/>
</dbReference>
<feature type="domain" description="GGDEF" evidence="2">
    <location>
        <begin position="224"/>
        <end position="357"/>
    </location>
</feature>
<dbReference type="PANTHER" id="PTHR44757:SF2">
    <property type="entry name" value="BIOFILM ARCHITECTURE MAINTENANCE PROTEIN MBAA"/>
    <property type="match status" value="1"/>
</dbReference>
<dbReference type="NCBIfam" id="TIGR00254">
    <property type="entry name" value="GGDEF"/>
    <property type="match status" value="1"/>
</dbReference>
<evidence type="ECO:0000313" key="3">
    <source>
        <dbReference type="EMBL" id="BDI07523.1"/>
    </source>
</evidence>
<dbReference type="Proteomes" id="UP001057498">
    <property type="component" value="Chromosome"/>
</dbReference>
<dbReference type="InterPro" id="IPR029787">
    <property type="entry name" value="Nucleotide_cyclase"/>
</dbReference>
<sequence length="385" mass="42242">MPLPTEASTTLARQLRQLHLQPDQTPPDPQQWLALLDTVGRTYEDFERQIAQATQGDPAWADTIREAREVTPRDPLDAAAWSWRLGDEALQVSAGLAHLLHLPPGTRELPLTVWLACLDDSDRELQCEYLMQAAQQRRRIVGQLRYMPATGNEQRWLHYELQSDPVGDDDAVVRCQVRDITARVRAEQSQPGSDDQDALTGLHSRARLLNLAATARARAEHDGSRVGLLHLNVDGFHRLNELHGREVGDRLLCGVAQRLRSSVRLGDQIGRLAGDEFLLLVHPVESVQHLEAIAYKLQAAVAVPMDIGHESVGLSLSVGVAMYPQDAASTLDLVRAAGRALQAARQRGRGRCVIHELLPTPPRTLKRPGTDGTDATSAIGGTASA</sequence>
<dbReference type="Gene3D" id="3.30.70.270">
    <property type="match status" value="1"/>
</dbReference>
<dbReference type="SMART" id="SM00267">
    <property type="entry name" value="GGDEF"/>
    <property type="match status" value="1"/>
</dbReference>
<dbReference type="PROSITE" id="PS50887">
    <property type="entry name" value="GGDEF"/>
    <property type="match status" value="1"/>
</dbReference>
<dbReference type="InterPro" id="IPR052155">
    <property type="entry name" value="Biofilm_reg_signaling"/>
</dbReference>
<feature type="region of interest" description="Disordered" evidence="1">
    <location>
        <begin position="360"/>
        <end position="385"/>
    </location>
</feature>
<reference evidence="3" key="1">
    <citation type="submission" date="2022-04" db="EMBL/GenBank/DDBJ databases">
        <title>Whole genome sequence of Sphaerotilus sp. FB-5.</title>
        <authorList>
            <person name="Takeda M."/>
            <person name="Narihara S."/>
            <person name="Akimoto M."/>
            <person name="Akimoto R."/>
            <person name="Nishiyashiki S."/>
            <person name="Murakami T."/>
        </authorList>
    </citation>
    <scope>NUCLEOTIDE SEQUENCE</scope>
    <source>
        <strain evidence="3">FB-5</strain>
    </source>
</reference>